<feature type="compositionally biased region" description="Basic and acidic residues" evidence="1">
    <location>
        <begin position="104"/>
        <end position="114"/>
    </location>
</feature>
<reference evidence="4" key="1">
    <citation type="submission" date="2011-03" db="EMBL/GenBank/DDBJ databases">
        <title>The genome sequence of Vavraia culicis strain floridensis.</title>
        <authorList>
            <consortium name="The Broad Institute Genome Sequencing Platform"/>
            <person name="Cuomo C."/>
            <person name="Becnel J."/>
            <person name="Sanscrainte N."/>
            <person name="Young S.K."/>
            <person name="Zeng Q."/>
            <person name="Gargeya S."/>
            <person name="Fitzgerald M."/>
            <person name="Haas B."/>
            <person name="Abouelleil A."/>
            <person name="Alvarado L."/>
            <person name="Arachchi H.M."/>
            <person name="Berlin A."/>
            <person name="Chapman S.B."/>
            <person name="Gearin G."/>
            <person name="Goldberg J."/>
            <person name="Griggs A."/>
            <person name="Gujja S."/>
            <person name="Hansen M."/>
            <person name="Heiman D."/>
            <person name="Howarth C."/>
            <person name="Larimer J."/>
            <person name="Lui A."/>
            <person name="MacDonald P.J.P."/>
            <person name="McCowen C."/>
            <person name="Montmayeur A."/>
            <person name="Murphy C."/>
            <person name="Neiman D."/>
            <person name="Pearson M."/>
            <person name="Priest M."/>
            <person name="Roberts A."/>
            <person name="Saif S."/>
            <person name="Shea T."/>
            <person name="Sisk P."/>
            <person name="Stolte C."/>
            <person name="Sykes S."/>
            <person name="Wortman J."/>
            <person name="Nusbaum C."/>
            <person name="Birren B."/>
        </authorList>
    </citation>
    <scope>NUCLEOTIDE SEQUENCE [LARGE SCALE GENOMIC DNA]</scope>
    <source>
        <strain evidence="4">floridensis</strain>
    </source>
</reference>
<feature type="transmembrane region" description="Helical" evidence="2">
    <location>
        <begin position="50"/>
        <end position="74"/>
    </location>
</feature>
<dbReference type="EMBL" id="GL877421">
    <property type="protein sequence ID" value="ELA47241.1"/>
    <property type="molecule type" value="Genomic_DNA"/>
</dbReference>
<keyword evidence="2" id="KW-1133">Transmembrane helix</keyword>
<dbReference type="AlphaFoldDB" id="L2GU91"/>
<dbReference type="InParanoid" id="L2GU91"/>
<dbReference type="RefSeq" id="XP_008074257.1">
    <property type="nucleotide sequence ID" value="XM_008076066.1"/>
</dbReference>
<proteinExistence type="predicted"/>
<name>L2GU91_VAVCU</name>
<feature type="region of interest" description="Disordered" evidence="1">
    <location>
        <begin position="94"/>
        <end position="137"/>
    </location>
</feature>
<sequence>MSNFTNNPLKNEQELHTPLTTECTGNGVADMPGDNVPCDPSNHQQEDLPLYPLVLISVAMILLAISARCSWWFLLNLGTQKRLHDQACVNASEDFDANEACENGPKHEETKDEETMSDQGLADQTPINKDNDHKDSI</sequence>
<keyword evidence="2" id="KW-0812">Transmembrane</keyword>
<evidence type="ECO:0000256" key="1">
    <source>
        <dbReference type="SAM" id="MobiDB-lite"/>
    </source>
</evidence>
<protein>
    <submittedName>
        <fullName evidence="3">Uncharacterized protein</fullName>
    </submittedName>
</protein>
<organism evidence="3 4">
    <name type="scientific">Vavraia culicis (isolate floridensis)</name>
    <name type="common">Microsporidian parasite</name>
    <dbReference type="NCBI Taxonomy" id="948595"/>
    <lineage>
        <taxon>Eukaryota</taxon>
        <taxon>Fungi</taxon>
        <taxon>Fungi incertae sedis</taxon>
        <taxon>Microsporidia</taxon>
        <taxon>Pleistophoridae</taxon>
        <taxon>Vavraia</taxon>
    </lineage>
</organism>
<keyword evidence="4" id="KW-1185">Reference proteome</keyword>
<accession>L2GU91</accession>
<dbReference type="HOGENOM" id="CLU_1866660_0_0_1"/>
<evidence type="ECO:0000313" key="4">
    <source>
        <dbReference type="Proteomes" id="UP000011081"/>
    </source>
</evidence>
<dbReference type="VEuPathDB" id="MicrosporidiaDB:VCUG_01237"/>
<evidence type="ECO:0000313" key="3">
    <source>
        <dbReference type="EMBL" id="ELA47241.1"/>
    </source>
</evidence>
<evidence type="ECO:0000256" key="2">
    <source>
        <dbReference type="SAM" id="Phobius"/>
    </source>
</evidence>
<keyword evidence="2" id="KW-0472">Membrane</keyword>
<dbReference type="Proteomes" id="UP000011081">
    <property type="component" value="Unassembled WGS sequence"/>
</dbReference>
<dbReference type="GeneID" id="19879117"/>
<gene>
    <name evidence="3" type="ORF">VCUG_01237</name>
</gene>